<reference evidence="2 3" key="1">
    <citation type="submission" date="2021-02" db="EMBL/GenBank/DDBJ databases">
        <title>Bacillus sp. RD4P76, an endophyte from a halophyte.</title>
        <authorList>
            <person name="Sun J.-Q."/>
        </authorList>
    </citation>
    <scope>NUCLEOTIDE SEQUENCE [LARGE SCALE GENOMIC DNA]</scope>
    <source>
        <strain evidence="2 3">RD4P76</strain>
    </source>
</reference>
<keyword evidence="3" id="KW-1185">Reference proteome</keyword>
<proteinExistence type="predicted"/>
<accession>A0ABS2DGF8</accession>
<name>A0ABS2DGF8_9BACI</name>
<evidence type="ECO:0000313" key="2">
    <source>
        <dbReference type="EMBL" id="MBM6617545.1"/>
    </source>
</evidence>
<comment type="caution">
    <text evidence="2">The sequence shown here is derived from an EMBL/GenBank/DDBJ whole genome shotgun (WGS) entry which is preliminary data.</text>
</comment>
<evidence type="ECO:0000256" key="1">
    <source>
        <dbReference type="ARBA" id="ARBA00021948"/>
    </source>
</evidence>
<dbReference type="Pfam" id="PF04029">
    <property type="entry name" value="2-ph_phosp"/>
    <property type="match status" value="1"/>
</dbReference>
<protein>
    <recommendedName>
        <fullName evidence="1">Probable 2-phosphosulfolactate phosphatase</fullName>
    </recommendedName>
</protein>
<dbReference type="EMBL" id="JAFELM010000023">
    <property type="protein sequence ID" value="MBM6617545.1"/>
    <property type="molecule type" value="Genomic_DNA"/>
</dbReference>
<dbReference type="InterPro" id="IPR036702">
    <property type="entry name" value="ComB-like_sf"/>
</dbReference>
<dbReference type="SUPFAM" id="SSF142823">
    <property type="entry name" value="ComB-like"/>
    <property type="match status" value="1"/>
</dbReference>
<dbReference type="Proteomes" id="UP001518925">
    <property type="component" value="Unassembled WGS sequence"/>
</dbReference>
<dbReference type="InterPro" id="IPR005238">
    <property type="entry name" value="ComB-like"/>
</dbReference>
<organism evidence="2 3">
    <name type="scientific">Bacillus suaedaesalsae</name>
    <dbReference type="NCBI Taxonomy" id="2810349"/>
    <lineage>
        <taxon>Bacteria</taxon>
        <taxon>Bacillati</taxon>
        <taxon>Bacillota</taxon>
        <taxon>Bacilli</taxon>
        <taxon>Bacillales</taxon>
        <taxon>Bacillaceae</taxon>
        <taxon>Bacillus</taxon>
    </lineage>
</organism>
<dbReference type="RefSeq" id="WP_204202974.1">
    <property type="nucleotide sequence ID" value="NZ_JAFELM010000023.1"/>
</dbReference>
<gene>
    <name evidence="2" type="ORF">JR050_07615</name>
</gene>
<dbReference type="Gene3D" id="3.90.1560.10">
    <property type="entry name" value="ComB-like"/>
    <property type="match status" value="1"/>
</dbReference>
<sequence>MKKEEINEEVLVNGKICFVIDVLLATSTITAALHFGAKAVIPVIDEKSASKEAEVICFTNSQ</sequence>
<evidence type="ECO:0000313" key="3">
    <source>
        <dbReference type="Proteomes" id="UP001518925"/>
    </source>
</evidence>